<protein>
    <recommendedName>
        <fullName evidence="4">Secreted protein</fullName>
    </recommendedName>
</protein>
<name>I0Z5N0_COCSC</name>
<proteinExistence type="predicted"/>
<reference evidence="2 3" key="1">
    <citation type="journal article" date="2012" name="Genome Biol.">
        <title>The genome of the polar eukaryotic microalga coccomyxa subellipsoidea reveals traits of cold adaptation.</title>
        <authorList>
            <person name="Blanc G."/>
            <person name="Agarkova I."/>
            <person name="Grimwood J."/>
            <person name="Kuo A."/>
            <person name="Brueggeman A."/>
            <person name="Dunigan D."/>
            <person name="Gurnon J."/>
            <person name="Ladunga I."/>
            <person name="Lindquist E."/>
            <person name="Lucas S."/>
            <person name="Pangilinan J."/>
            <person name="Proschold T."/>
            <person name="Salamov A."/>
            <person name="Schmutz J."/>
            <person name="Weeks D."/>
            <person name="Yamada T."/>
            <person name="Claverie J.M."/>
            <person name="Grigoriev I."/>
            <person name="Van Etten J."/>
            <person name="Lomsadze A."/>
            <person name="Borodovsky M."/>
        </authorList>
    </citation>
    <scope>NUCLEOTIDE SEQUENCE [LARGE SCALE GENOMIC DNA]</scope>
    <source>
        <strain evidence="2 3">C-169</strain>
    </source>
</reference>
<comment type="caution">
    <text evidence="2">The sequence shown here is derived from an EMBL/GenBank/DDBJ whole genome shotgun (WGS) entry which is preliminary data.</text>
</comment>
<organism evidence="2 3">
    <name type="scientific">Coccomyxa subellipsoidea (strain C-169)</name>
    <name type="common">Green microalga</name>
    <dbReference type="NCBI Taxonomy" id="574566"/>
    <lineage>
        <taxon>Eukaryota</taxon>
        <taxon>Viridiplantae</taxon>
        <taxon>Chlorophyta</taxon>
        <taxon>core chlorophytes</taxon>
        <taxon>Trebouxiophyceae</taxon>
        <taxon>Trebouxiophyceae incertae sedis</taxon>
        <taxon>Coccomyxaceae</taxon>
        <taxon>Coccomyxa</taxon>
        <taxon>Coccomyxa subellipsoidea</taxon>
    </lineage>
</organism>
<accession>I0Z5N0</accession>
<dbReference type="KEGG" id="csl:COCSUDRAFT_32432"/>
<evidence type="ECO:0000256" key="1">
    <source>
        <dbReference type="SAM" id="SignalP"/>
    </source>
</evidence>
<evidence type="ECO:0008006" key="4">
    <source>
        <dbReference type="Google" id="ProtNLM"/>
    </source>
</evidence>
<evidence type="ECO:0000313" key="2">
    <source>
        <dbReference type="EMBL" id="EIE25949.1"/>
    </source>
</evidence>
<dbReference type="AlphaFoldDB" id="I0Z5N0"/>
<feature type="chain" id="PRO_5003637574" description="Secreted protein" evidence="1">
    <location>
        <begin position="19"/>
        <end position="89"/>
    </location>
</feature>
<dbReference type="RefSeq" id="XP_005650493.1">
    <property type="nucleotide sequence ID" value="XM_005650436.1"/>
</dbReference>
<dbReference type="EMBL" id="AGSI01000003">
    <property type="protein sequence ID" value="EIE25949.1"/>
    <property type="molecule type" value="Genomic_DNA"/>
</dbReference>
<keyword evidence="3" id="KW-1185">Reference proteome</keyword>
<feature type="signal peptide" evidence="1">
    <location>
        <begin position="1"/>
        <end position="18"/>
    </location>
</feature>
<gene>
    <name evidence="2" type="ORF">COCSUDRAFT_32432</name>
</gene>
<dbReference type="GeneID" id="17043953"/>
<dbReference type="Proteomes" id="UP000007264">
    <property type="component" value="Unassembled WGS sequence"/>
</dbReference>
<evidence type="ECO:0000313" key="3">
    <source>
        <dbReference type="Proteomes" id="UP000007264"/>
    </source>
</evidence>
<keyword evidence="1" id="KW-0732">Signal</keyword>
<sequence>MLCFLWQCYVIRCGALYAALSCLLVQKEQFARLPVPVQTILGRDVQRDLSCALYVDNCWLVRVDFPWSLFVKRITQHLPISDGRQLAML</sequence>